<dbReference type="Proteomes" id="UP000694569">
    <property type="component" value="Unplaced"/>
</dbReference>
<feature type="coiled-coil region" evidence="7">
    <location>
        <begin position="88"/>
        <end position="155"/>
    </location>
</feature>
<evidence type="ECO:0000256" key="4">
    <source>
        <dbReference type="ARBA" id="ARBA00023273"/>
    </source>
</evidence>
<reference evidence="9" key="1">
    <citation type="submission" date="2025-08" db="UniProtKB">
        <authorList>
            <consortium name="Ensembl"/>
        </authorList>
    </citation>
    <scope>IDENTIFICATION</scope>
</reference>
<organism evidence="9 10">
    <name type="scientific">Leptobrachium leishanense</name>
    <name type="common">Leishan spiny toad</name>
    <dbReference type="NCBI Taxonomy" id="445787"/>
    <lineage>
        <taxon>Eukaryota</taxon>
        <taxon>Metazoa</taxon>
        <taxon>Chordata</taxon>
        <taxon>Craniata</taxon>
        <taxon>Vertebrata</taxon>
        <taxon>Euteleostomi</taxon>
        <taxon>Amphibia</taxon>
        <taxon>Batrachia</taxon>
        <taxon>Anura</taxon>
        <taxon>Pelobatoidea</taxon>
        <taxon>Megophryidae</taxon>
        <taxon>Leptobrachium</taxon>
    </lineage>
</organism>
<dbReference type="PANTHER" id="PTHR31183">
    <property type="entry name" value="TRICHOPLEIN KERATIN FILAMENT-BINDING PROTEIN FAMILY MEMBER"/>
    <property type="match status" value="1"/>
</dbReference>
<dbReference type="GeneTree" id="ENSGT01030000235140"/>
<evidence type="ECO:0000259" key="8">
    <source>
        <dbReference type="Pfam" id="PF13868"/>
    </source>
</evidence>
<evidence type="ECO:0000313" key="9">
    <source>
        <dbReference type="Ensembl" id="ENSLLEP00000000816.1"/>
    </source>
</evidence>
<comment type="subcellular location">
    <subcellularLocation>
        <location evidence="1">Cell projection</location>
        <location evidence="1">Cilium</location>
    </subcellularLocation>
</comment>
<dbReference type="InterPro" id="IPR043596">
    <property type="entry name" value="CFAP53/TCHP"/>
</dbReference>
<evidence type="ECO:0000256" key="5">
    <source>
        <dbReference type="ARBA" id="ARBA00033747"/>
    </source>
</evidence>
<comment type="similarity">
    <text evidence="5">Belongs to the CFAP53 family.</text>
</comment>
<dbReference type="Ensembl" id="ENSLLET00000000845.1">
    <property type="protein sequence ID" value="ENSLLEP00000000816.1"/>
    <property type="gene ID" value="ENSLLEG00000000531.1"/>
</dbReference>
<evidence type="ECO:0000313" key="10">
    <source>
        <dbReference type="Proteomes" id="UP000694569"/>
    </source>
</evidence>
<dbReference type="PANTHER" id="PTHR31183:SF1">
    <property type="entry name" value="CILIA- AND FLAGELLA-ASSOCIATED PROTEIN 53"/>
    <property type="match status" value="1"/>
</dbReference>
<keyword evidence="4" id="KW-0966">Cell projection</keyword>
<feature type="coiled-coil region" evidence="7">
    <location>
        <begin position="237"/>
        <end position="272"/>
    </location>
</feature>
<evidence type="ECO:0000256" key="2">
    <source>
        <dbReference type="ARBA" id="ARBA00023054"/>
    </source>
</evidence>
<name>A0A8C5LLQ3_9ANUR</name>
<keyword evidence="3" id="KW-0969">Cilium</keyword>
<evidence type="ECO:0000256" key="1">
    <source>
        <dbReference type="ARBA" id="ARBA00004138"/>
    </source>
</evidence>
<feature type="domain" description="Trichohyalin-plectin-homology" evidence="8">
    <location>
        <begin position="159"/>
        <end position="456"/>
    </location>
</feature>
<evidence type="ECO:0000256" key="3">
    <source>
        <dbReference type="ARBA" id="ARBA00023069"/>
    </source>
</evidence>
<dbReference type="GO" id="GO:0005929">
    <property type="term" value="C:cilium"/>
    <property type="evidence" value="ECO:0007669"/>
    <property type="project" value="UniProtKB-SubCell"/>
</dbReference>
<reference evidence="9" key="2">
    <citation type="submission" date="2025-09" db="UniProtKB">
        <authorList>
            <consortium name="Ensembl"/>
        </authorList>
    </citation>
    <scope>IDENTIFICATION</scope>
</reference>
<keyword evidence="10" id="KW-1185">Reference proteome</keyword>
<dbReference type="AlphaFoldDB" id="A0A8C5LLQ3"/>
<evidence type="ECO:0000256" key="6">
    <source>
        <dbReference type="ARBA" id="ARBA00033773"/>
    </source>
</evidence>
<proteinExistence type="inferred from homology"/>
<protein>
    <recommendedName>
        <fullName evidence="6">Cilia- and flagella-associated protein 53</fullName>
    </recommendedName>
</protein>
<feature type="coiled-coil region" evidence="7">
    <location>
        <begin position="403"/>
        <end position="443"/>
    </location>
</feature>
<dbReference type="InterPro" id="IPR043597">
    <property type="entry name" value="TPH_dom"/>
</dbReference>
<dbReference type="Pfam" id="PF13868">
    <property type="entry name" value="TPH"/>
    <property type="match status" value="1"/>
</dbReference>
<sequence>MLLSQRTRPRCREVTGPTPHSVAVKAKFPSRRQIDYLILENRRQNEVRDQLLAFTKETKFELMKNNWERNTDYKIMHNMVQRKVYKTMEEYRMHIEERRDRLKDLLEKEELEHIKEMESMAETTLERQAKMRERVKSLRERRENERLALVAEKRDQQFREQCEELRSMRSHINLNEVCTERMAQLVLKEELNRQRKEEEDLFVQLWEKDRLAKEERETKDSQKQRERNREMLDVLQAQRAASDAQKMEEKRLKEEEAQLLEEQRQLMKIEDERAFREKLQNQAQVRNMLDKSVRQKMKRLARNQQEELELDMKIMDQIMQDTHDDTREKHQRKLELQKEQRLYREYLAQQLEEEKRQEVEMDKLIEAELERSWAKRKAQLKLEKEARDRLMRDVLDTRRDQILEKLESNARKQEDLARDKELLEMAVEEHKQLEKERNSRKMKQTQQYREQLEYQAGRLAEDTYQEKLREILSRPYMGQGHVHPLRKT</sequence>
<evidence type="ECO:0000256" key="7">
    <source>
        <dbReference type="SAM" id="Coils"/>
    </source>
</evidence>
<dbReference type="OrthoDB" id="75950at2759"/>
<accession>A0A8C5LLQ3</accession>
<keyword evidence="2 7" id="KW-0175">Coiled coil</keyword>